<keyword evidence="1" id="KW-0175">Coiled coil</keyword>
<organism evidence="3 4">
    <name type="scientific">Lactuca saligna</name>
    <name type="common">Willowleaf lettuce</name>
    <dbReference type="NCBI Taxonomy" id="75948"/>
    <lineage>
        <taxon>Eukaryota</taxon>
        <taxon>Viridiplantae</taxon>
        <taxon>Streptophyta</taxon>
        <taxon>Embryophyta</taxon>
        <taxon>Tracheophyta</taxon>
        <taxon>Spermatophyta</taxon>
        <taxon>Magnoliopsida</taxon>
        <taxon>eudicotyledons</taxon>
        <taxon>Gunneridae</taxon>
        <taxon>Pentapetalae</taxon>
        <taxon>asterids</taxon>
        <taxon>campanulids</taxon>
        <taxon>Asterales</taxon>
        <taxon>Asteraceae</taxon>
        <taxon>Cichorioideae</taxon>
        <taxon>Cichorieae</taxon>
        <taxon>Lactucinae</taxon>
        <taxon>Lactuca</taxon>
    </lineage>
</organism>
<evidence type="ECO:0000313" key="4">
    <source>
        <dbReference type="Proteomes" id="UP001177003"/>
    </source>
</evidence>
<gene>
    <name evidence="3" type="ORF">LSALG_LOCUS18877</name>
</gene>
<dbReference type="AlphaFoldDB" id="A0AA35YSE4"/>
<keyword evidence="4" id="KW-1185">Reference proteome</keyword>
<feature type="region of interest" description="Disordered" evidence="2">
    <location>
        <begin position="97"/>
        <end position="127"/>
    </location>
</feature>
<sequence>MFCWKTNVHSFPFSAGTLEAFAAKINGWVPHLSLGDLREVIIFYIETRFIPILNSSKKNKKLSTSLMAAAAAEARAVWQRTANRYFVQEDAKRAPKLACRPSTSSSSSSSKQAEIKPANNTTTDRNERFLLPNEKSLYSDLSPDSRWWLQLQTDYIYQRGLTNSHQFVENQDGSSSSSSSINSLSNESFELVDINKDSKLQHWVGIEKNGEVSLPWWQIVGKDDSGSVVSKRSHSHDCIENRHLPGLKPEKMIKEKPNPVSDSNRGIILEALRHSQTRAREAENAAKEAYAEKEDLVKVVLRQASELLACRQWIRLLQLENLYYQIKNKKMNDPKLSVCPSKNGKLQKKKMKKGKRRSRRYEDDLGTYAVIFAMGLGLVGAGASSPVEWSEEESSLRAADWDWEERCRYLFFFVEVVTKHRVKSEMKSQLTFLSYSID</sequence>
<proteinExistence type="predicted"/>
<protein>
    <submittedName>
        <fullName evidence="3">Uncharacterized protein</fullName>
    </submittedName>
</protein>
<feature type="coiled-coil region" evidence="1">
    <location>
        <begin position="272"/>
        <end position="299"/>
    </location>
</feature>
<evidence type="ECO:0000256" key="2">
    <source>
        <dbReference type="SAM" id="MobiDB-lite"/>
    </source>
</evidence>
<feature type="compositionally biased region" description="Basic residues" evidence="2">
    <location>
        <begin position="345"/>
        <end position="359"/>
    </location>
</feature>
<name>A0AA35YSE4_LACSI</name>
<evidence type="ECO:0000256" key="1">
    <source>
        <dbReference type="SAM" id="Coils"/>
    </source>
</evidence>
<reference evidence="3" key="1">
    <citation type="submission" date="2023-04" db="EMBL/GenBank/DDBJ databases">
        <authorList>
            <person name="Vijverberg K."/>
            <person name="Xiong W."/>
            <person name="Schranz E."/>
        </authorList>
    </citation>
    <scope>NUCLEOTIDE SEQUENCE</scope>
</reference>
<evidence type="ECO:0000313" key="3">
    <source>
        <dbReference type="EMBL" id="CAI9279047.1"/>
    </source>
</evidence>
<accession>A0AA35YSE4</accession>
<dbReference type="PANTHER" id="PTHR33868:SF2">
    <property type="entry name" value="EXPRESSED PROTEIN"/>
    <property type="match status" value="1"/>
</dbReference>
<dbReference type="EMBL" id="OX465080">
    <property type="protein sequence ID" value="CAI9279047.1"/>
    <property type="molecule type" value="Genomic_DNA"/>
</dbReference>
<dbReference type="Proteomes" id="UP001177003">
    <property type="component" value="Chromosome 4"/>
</dbReference>
<feature type="region of interest" description="Disordered" evidence="2">
    <location>
        <begin position="337"/>
        <end position="359"/>
    </location>
</feature>
<dbReference type="PANTHER" id="PTHR33868">
    <property type="entry name" value="EXPRESSED PROTEIN"/>
    <property type="match status" value="1"/>
</dbReference>